<dbReference type="GO" id="GO:0016020">
    <property type="term" value="C:membrane"/>
    <property type="evidence" value="ECO:0007669"/>
    <property type="project" value="UniProtKB-SubCell"/>
</dbReference>
<reference evidence="9 10" key="1">
    <citation type="journal article" date="2013" name="PLoS Genet.">
        <title>The genome and development-dependent transcriptomes of Pyronema confluens: a window into fungal evolution.</title>
        <authorList>
            <person name="Traeger S."/>
            <person name="Altegoer F."/>
            <person name="Freitag M."/>
            <person name="Gabaldon T."/>
            <person name="Kempken F."/>
            <person name="Kumar A."/>
            <person name="Marcet-Houben M."/>
            <person name="Poggeler S."/>
            <person name="Stajich J.E."/>
            <person name="Nowrousian M."/>
        </authorList>
    </citation>
    <scope>NUCLEOTIDE SEQUENCE [LARGE SCALE GENOMIC DNA]</scope>
    <source>
        <strain evidence="10">CBS 100304</strain>
        <tissue evidence="9">Vegetative mycelium</tissue>
    </source>
</reference>
<feature type="transmembrane region" description="Helical" evidence="7">
    <location>
        <begin position="215"/>
        <end position="233"/>
    </location>
</feature>
<organism evidence="9 10">
    <name type="scientific">Pyronema omphalodes (strain CBS 100304)</name>
    <name type="common">Pyronema confluens</name>
    <dbReference type="NCBI Taxonomy" id="1076935"/>
    <lineage>
        <taxon>Eukaryota</taxon>
        <taxon>Fungi</taxon>
        <taxon>Dikarya</taxon>
        <taxon>Ascomycota</taxon>
        <taxon>Pezizomycotina</taxon>
        <taxon>Pezizomycetes</taxon>
        <taxon>Pezizales</taxon>
        <taxon>Pyronemataceae</taxon>
        <taxon>Pyronema</taxon>
    </lineage>
</organism>
<name>U4LD93_PYROM</name>
<feature type="transmembrane region" description="Helical" evidence="7">
    <location>
        <begin position="59"/>
        <end position="86"/>
    </location>
</feature>
<keyword evidence="2 7" id="KW-0812">Transmembrane</keyword>
<feature type="transmembrane region" description="Helical" evidence="7">
    <location>
        <begin position="106"/>
        <end position="124"/>
    </location>
</feature>
<evidence type="ECO:0000256" key="1">
    <source>
        <dbReference type="ARBA" id="ARBA00004141"/>
    </source>
</evidence>
<comment type="similarity">
    <text evidence="5">Belongs to the SAT4 family.</text>
</comment>
<dbReference type="EMBL" id="HF936658">
    <property type="protein sequence ID" value="CCX17477.1"/>
    <property type="molecule type" value="Genomic_DNA"/>
</dbReference>
<proteinExistence type="inferred from homology"/>
<dbReference type="InterPro" id="IPR049326">
    <property type="entry name" value="Rhodopsin_dom_fungi"/>
</dbReference>
<protein>
    <recommendedName>
        <fullName evidence="8">Rhodopsin domain-containing protein</fullName>
    </recommendedName>
</protein>
<feature type="region of interest" description="Disordered" evidence="6">
    <location>
        <begin position="336"/>
        <end position="388"/>
    </location>
</feature>
<accession>U4LD93</accession>
<dbReference type="AlphaFoldDB" id="U4LD93"/>
<evidence type="ECO:0000256" key="3">
    <source>
        <dbReference type="ARBA" id="ARBA00022989"/>
    </source>
</evidence>
<feature type="transmembrane region" description="Helical" evidence="7">
    <location>
        <begin position="136"/>
        <end position="160"/>
    </location>
</feature>
<dbReference type="PANTHER" id="PTHR33048">
    <property type="entry name" value="PTH11-LIKE INTEGRAL MEMBRANE PROTEIN (AFU_ORTHOLOGUE AFUA_5G11245)"/>
    <property type="match status" value="1"/>
</dbReference>
<feature type="domain" description="Rhodopsin" evidence="8">
    <location>
        <begin position="39"/>
        <end position="279"/>
    </location>
</feature>
<dbReference type="Pfam" id="PF20684">
    <property type="entry name" value="Fung_rhodopsin"/>
    <property type="match status" value="1"/>
</dbReference>
<evidence type="ECO:0000256" key="4">
    <source>
        <dbReference type="ARBA" id="ARBA00023136"/>
    </source>
</evidence>
<evidence type="ECO:0000256" key="2">
    <source>
        <dbReference type="ARBA" id="ARBA00022692"/>
    </source>
</evidence>
<dbReference type="InterPro" id="IPR052337">
    <property type="entry name" value="SAT4-like"/>
</dbReference>
<evidence type="ECO:0000256" key="6">
    <source>
        <dbReference type="SAM" id="MobiDB-lite"/>
    </source>
</evidence>
<feature type="transmembrane region" description="Helical" evidence="7">
    <location>
        <begin position="20"/>
        <end position="39"/>
    </location>
</feature>
<evidence type="ECO:0000259" key="8">
    <source>
        <dbReference type="Pfam" id="PF20684"/>
    </source>
</evidence>
<evidence type="ECO:0000313" key="10">
    <source>
        <dbReference type="Proteomes" id="UP000018144"/>
    </source>
</evidence>
<dbReference type="Proteomes" id="UP000018144">
    <property type="component" value="Unassembled WGS sequence"/>
</dbReference>
<feature type="transmembrane region" description="Helical" evidence="7">
    <location>
        <begin position="180"/>
        <end position="203"/>
    </location>
</feature>
<comment type="subcellular location">
    <subcellularLocation>
        <location evidence="1">Membrane</location>
        <topology evidence="1">Multi-pass membrane protein</topology>
    </subcellularLocation>
</comment>
<evidence type="ECO:0000256" key="5">
    <source>
        <dbReference type="ARBA" id="ARBA00038359"/>
    </source>
</evidence>
<dbReference type="STRING" id="1076935.U4LD93"/>
<dbReference type="PANTHER" id="PTHR33048:SF47">
    <property type="entry name" value="INTEGRAL MEMBRANE PROTEIN-RELATED"/>
    <property type="match status" value="1"/>
</dbReference>
<evidence type="ECO:0000313" key="9">
    <source>
        <dbReference type="EMBL" id="CCX17477.1"/>
    </source>
</evidence>
<keyword evidence="4 7" id="KW-0472">Membrane</keyword>
<keyword evidence="3 7" id="KW-1133">Transmembrane helix</keyword>
<gene>
    <name evidence="9" type="ORF">PCON_04481</name>
</gene>
<dbReference type="eggNOG" id="ENOG502SN0C">
    <property type="taxonomic scope" value="Eukaryota"/>
</dbReference>
<dbReference type="OrthoDB" id="444631at2759"/>
<sequence length="388" mass="42865">MAAPLNYGPPELLDHSNRQAEFIGLVVGFTALATFLVMARMYTRACLVKSFGPDDWTILVGMLCLDASCIVTCLYMKSAGIGYHVWDIKYDAVTWARGQKFNLANQLLYNPILSFSKASLLLFYRRLSPSKTFHNWIWATMWFTIGLGVSTFLADLFQCIPVRFFWTPTLPGGKCFNQSAFYFSTAGFAVLADIWILILPMPVFWGLQISVKRRLLLMGLFALGFVVVIVSAYRLNALHRVMYRTNDPTYDDVAVWSSVELCVSVICCSIPALRPLFARLFPAFFGSVGLSKGSRSGQGAAYAVDGSRGGQNRARAVSRSYNLEEMGVRKVHELYGGTKTSGTSNDSEEMIIGKSASELQQSQRFDGHGGESGGNSPEMMPQATAVAR</sequence>
<feature type="transmembrane region" description="Helical" evidence="7">
    <location>
        <begin position="253"/>
        <end position="273"/>
    </location>
</feature>
<evidence type="ECO:0000256" key="7">
    <source>
        <dbReference type="SAM" id="Phobius"/>
    </source>
</evidence>
<keyword evidence="10" id="KW-1185">Reference proteome</keyword>